<protein>
    <submittedName>
        <fullName evidence="2">Uncharacterized protein</fullName>
    </submittedName>
</protein>
<dbReference type="EMBL" id="KK088413">
    <property type="protein sequence ID" value="EYE98393.1"/>
    <property type="molecule type" value="Genomic_DNA"/>
</dbReference>
<dbReference type="OrthoDB" id="4174342at2759"/>
<feature type="region of interest" description="Disordered" evidence="1">
    <location>
        <begin position="1"/>
        <end position="24"/>
    </location>
</feature>
<feature type="compositionally biased region" description="Pro residues" evidence="1">
    <location>
        <begin position="548"/>
        <end position="565"/>
    </location>
</feature>
<feature type="region of interest" description="Disordered" evidence="1">
    <location>
        <begin position="489"/>
        <end position="589"/>
    </location>
</feature>
<dbReference type="HOGENOM" id="CLU_017965_1_0_1"/>
<organism evidence="2 3">
    <name type="scientific">Aspergillus ruber (strain CBS 135680)</name>
    <dbReference type="NCBI Taxonomy" id="1388766"/>
    <lineage>
        <taxon>Eukaryota</taxon>
        <taxon>Fungi</taxon>
        <taxon>Dikarya</taxon>
        <taxon>Ascomycota</taxon>
        <taxon>Pezizomycotina</taxon>
        <taxon>Eurotiomycetes</taxon>
        <taxon>Eurotiomycetidae</taxon>
        <taxon>Eurotiales</taxon>
        <taxon>Aspergillaceae</taxon>
        <taxon>Aspergillus</taxon>
        <taxon>Aspergillus subgen. Aspergillus</taxon>
    </lineage>
</organism>
<sequence length="589" mass="63366">MTTATLNGAFNSAADTPSPVYPDRLIRPLPRRTLRSRLSLDAADSILYPPTPAATQVFHGVPIDSGDVENDSKVYVQESVEHECPDCNSWHHFYEDDVSCDCDSADEDGPVVVRRSAGFRGASLSPSASSSHLQRIPVNGEGARQIKSASAGPDGYDAFENTNNKKKRKIPTPGNMGNNHSSLSPEFSAMGLATSAPSTPSAMTADTLTYYGVGNPASPVGSGVSGSGRGRLGRQVPRSGSGKIPLSVQTQIGFVNGRLPSRQSGLLSFQEQQVLPFSPVLFFWRDPARNSSQGIISAAIANAAAVSSPPRGLSNASLLDQQNNATTPTKTQFTFTCESNSSKGMAMQPQSTFSAQLRSPTSPLSAMAHNPRSFSTQGTQTSPSMTAQANQQYQQSSQAQQQPHEGSVPEPANAGRKKKRSPGSIYALAARQRKIQQQYANLHHPPSIEDLWICEFCEYESIFGRPPEALIRQYEIKDRKERKRLAEKKRLLEKAKMKGRKNKKATKNATKNTAAQPGYDRASVDHSSAGGSGGGHEDDYNDYDEEPAPVPGPPPASFKPPLPPEHQPRMPANSTVLPGAMDSETSRPP</sequence>
<dbReference type="RefSeq" id="XP_040642081.1">
    <property type="nucleotide sequence ID" value="XM_040786087.1"/>
</dbReference>
<feature type="region of interest" description="Disordered" evidence="1">
    <location>
        <begin position="340"/>
        <end position="422"/>
    </location>
</feature>
<proteinExistence type="predicted"/>
<evidence type="ECO:0000313" key="3">
    <source>
        <dbReference type="Proteomes" id="UP000019804"/>
    </source>
</evidence>
<dbReference type="AlphaFoldDB" id="A0A017SN37"/>
<accession>A0A017SN37</accession>
<feature type="compositionally biased region" description="Polar residues" evidence="1">
    <location>
        <begin position="340"/>
        <end position="364"/>
    </location>
</feature>
<name>A0A017SN37_ASPRC</name>
<feature type="region of interest" description="Disordered" evidence="1">
    <location>
        <begin position="219"/>
        <end position="244"/>
    </location>
</feature>
<feature type="compositionally biased region" description="Polar residues" evidence="1">
    <location>
        <begin position="1"/>
        <end position="15"/>
    </location>
</feature>
<keyword evidence="3" id="KW-1185">Reference proteome</keyword>
<feature type="compositionally biased region" description="Polar residues" evidence="1">
    <location>
        <begin position="372"/>
        <end position="386"/>
    </location>
</feature>
<feature type="compositionally biased region" description="Basic residues" evidence="1">
    <location>
        <begin position="497"/>
        <end position="506"/>
    </location>
</feature>
<dbReference type="Proteomes" id="UP000019804">
    <property type="component" value="Unassembled WGS sequence"/>
</dbReference>
<reference evidence="3" key="1">
    <citation type="journal article" date="2014" name="Nat. Commun.">
        <title>Genomic adaptations of the halophilic Dead Sea filamentous fungus Eurotium rubrum.</title>
        <authorList>
            <person name="Kis-Papo T."/>
            <person name="Weig A.R."/>
            <person name="Riley R."/>
            <person name="Persoh D."/>
            <person name="Salamov A."/>
            <person name="Sun H."/>
            <person name="Lipzen A."/>
            <person name="Wasser S.P."/>
            <person name="Rambold G."/>
            <person name="Grigoriev I.V."/>
            <person name="Nevo E."/>
        </authorList>
    </citation>
    <scope>NUCLEOTIDE SEQUENCE [LARGE SCALE GENOMIC DNA]</scope>
    <source>
        <strain evidence="3">CBS 135680</strain>
    </source>
</reference>
<dbReference type="GeneID" id="63701211"/>
<gene>
    <name evidence="2" type="ORF">EURHEDRAFT_512648</name>
</gene>
<evidence type="ECO:0000256" key="1">
    <source>
        <dbReference type="SAM" id="MobiDB-lite"/>
    </source>
</evidence>
<feature type="compositionally biased region" description="Low complexity" evidence="1">
    <location>
        <begin position="387"/>
        <end position="402"/>
    </location>
</feature>
<dbReference type="STRING" id="1388766.A0A017SN37"/>
<evidence type="ECO:0000313" key="2">
    <source>
        <dbReference type="EMBL" id="EYE98393.1"/>
    </source>
</evidence>